<comment type="caution">
    <text evidence="1">The sequence shown here is derived from an EMBL/GenBank/DDBJ whole genome shotgun (WGS) entry which is preliminary data.</text>
</comment>
<name>A0ABW9G0V6_9NOCA</name>
<keyword evidence="2" id="KW-1185">Reference proteome</keyword>
<organism evidence="1 2">
    <name type="scientific">Prescottella soli</name>
    <dbReference type="NCBI Taxonomy" id="1543852"/>
    <lineage>
        <taxon>Bacteria</taxon>
        <taxon>Bacillati</taxon>
        <taxon>Actinomycetota</taxon>
        <taxon>Actinomycetes</taxon>
        <taxon>Mycobacteriales</taxon>
        <taxon>Nocardiaceae</taxon>
        <taxon>Prescottella</taxon>
    </lineage>
</organism>
<evidence type="ECO:0000313" key="1">
    <source>
        <dbReference type="EMBL" id="MFM1731119.1"/>
    </source>
</evidence>
<dbReference type="RefSeq" id="WP_348610944.1">
    <property type="nucleotide sequence ID" value="NZ_CP157276.1"/>
</dbReference>
<protein>
    <submittedName>
        <fullName evidence="1">Uncharacterized protein</fullName>
    </submittedName>
</protein>
<accession>A0ABW9G0V6</accession>
<dbReference type="Proteomes" id="UP001629744">
    <property type="component" value="Unassembled WGS sequence"/>
</dbReference>
<sequence length="124" mass="13790">MPDTNNHDPSVENADRSFNLIPLEQAPGLVLGMIARFAEGLPEPMVIGANDQPVAALIPIDDLLRLHEYDRRALDSEDSFYAELDHRLHHADIEQAVIDLNDVARSLGPTGEQWADRRPGSEQD</sequence>
<dbReference type="EMBL" id="JBDLNU010000006">
    <property type="protein sequence ID" value="MFM1731119.1"/>
    <property type="molecule type" value="Genomic_DNA"/>
</dbReference>
<gene>
    <name evidence="1" type="ORF">ABEU19_004670</name>
</gene>
<evidence type="ECO:0000313" key="2">
    <source>
        <dbReference type="Proteomes" id="UP001629744"/>
    </source>
</evidence>
<reference evidence="1 2" key="1">
    <citation type="submission" date="2023-11" db="EMBL/GenBank/DDBJ databases">
        <authorList>
            <person name="Val-Calvo J."/>
            <person name="Scortti M."/>
            <person name="Vazquez-Boland J."/>
        </authorList>
    </citation>
    <scope>NUCLEOTIDE SEQUENCE [LARGE SCALE GENOMIC DNA]</scope>
    <source>
        <strain evidence="1 2">DSM 46662</strain>
    </source>
</reference>
<proteinExistence type="predicted"/>